<gene>
    <name evidence="1" type="ORF">LTR62_006755</name>
</gene>
<dbReference type="EMBL" id="JAVRRL010000006">
    <property type="protein sequence ID" value="KAK5117034.1"/>
    <property type="molecule type" value="Genomic_DNA"/>
</dbReference>
<accession>A0AAN7YMP1</accession>
<protein>
    <submittedName>
        <fullName evidence="1">Uncharacterized protein</fullName>
    </submittedName>
</protein>
<dbReference type="Proteomes" id="UP001310890">
    <property type="component" value="Unassembled WGS sequence"/>
</dbReference>
<sequence length="172" mass="19047">MRIAEIIGDYRNIQTYIAAIRASPSTEEYNEEGYIVLRRCVAAAQALLAQPFQTASNNRGDDEQDKLHLRRIIADASIRRFRAQKLYLQATAALRWINARNAVLQGHRPHSGQTPALQQIRATLRAELGSITDARVELSLRSADDSAGKWLGEDPSLQQILRVVGGAQGSGR</sequence>
<organism evidence="1 2">
    <name type="scientific">Meristemomyces frigidus</name>
    <dbReference type="NCBI Taxonomy" id="1508187"/>
    <lineage>
        <taxon>Eukaryota</taxon>
        <taxon>Fungi</taxon>
        <taxon>Dikarya</taxon>
        <taxon>Ascomycota</taxon>
        <taxon>Pezizomycotina</taxon>
        <taxon>Dothideomycetes</taxon>
        <taxon>Dothideomycetidae</taxon>
        <taxon>Mycosphaerellales</taxon>
        <taxon>Teratosphaeriaceae</taxon>
        <taxon>Meristemomyces</taxon>
    </lineage>
</organism>
<proteinExistence type="predicted"/>
<reference evidence="1" key="1">
    <citation type="submission" date="2023-08" db="EMBL/GenBank/DDBJ databases">
        <title>Black Yeasts Isolated from many extreme environments.</title>
        <authorList>
            <person name="Coleine C."/>
            <person name="Stajich J.E."/>
            <person name="Selbmann L."/>
        </authorList>
    </citation>
    <scope>NUCLEOTIDE SEQUENCE</scope>
    <source>
        <strain evidence="1">CCFEE 5401</strain>
    </source>
</reference>
<evidence type="ECO:0000313" key="2">
    <source>
        <dbReference type="Proteomes" id="UP001310890"/>
    </source>
</evidence>
<evidence type="ECO:0000313" key="1">
    <source>
        <dbReference type="EMBL" id="KAK5117034.1"/>
    </source>
</evidence>
<comment type="caution">
    <text evidence="1">The sequence shown here is derived from an EMBL/GenBank/DDBJ whole genome shotgun (WGS) entry which is preliminary data.</text>
</comment>
<name>A0AAN7YMP1_9PEZI</name>
<dbReference type="AlphaFoldDB" id="A0AAN7YMP1"/>